<evidence type="ECO:0000313" key="7">
    <source>
        <dbReference type="Proteomes" id="UP001594351"/>
    </source>
</evidence>
<feature type="domain" description="UDP-N-acetylglucosamine 2-epimerase" evidence="5">
    <location>
        <begin position="41"/>
        <end position="380"/>
    </location>
</feature>
<proteinExistence type="inferred from homology"/>
<dbReference type="Gene3D" id="3.40.50.2000">
    <property type="entry name" value="Glycogen Phosphorylase B"/>
    <property type="match status" value="2"/>
</dbReference>
<dbReference type="PANTHER" id="PTHR43174">
    <property type="entry name" value="UDP-N-ACETYLGLUCOSAMINE 2-EPIMERASE"/>
    <property type="match status" value="1"/>
</dbReference>
<gene>
    <name evidence="6" type="primary">wecB</name>
    <name evidence="6" type="ORF">ACFL27_17650</name>
</gene>
<dbReference type="GO" id="GO:0008761">
    <property type="term" value="F:UDP-N-acetylglucosamine 2-epimerase activity"/>
    <property type="evidence" value="ECO:0007669"/>
    <property type="project" value="UniProtKB-EC"/>
</dbReference>
<dbReference type="Pfam" id="PF02350">
    <property type="entry name" value="Epimerase_2"/>
    <property type="match status" value="1"/>
</dbReference>
<evidence type="ECO:0000256" key="2">
    <source>
        <dbReference type="ARBA" id="ARBA00038209"/>
    </source>
</evidence>
<dbReference type="EMBL" id="JBHPBY010000254">
    <property type="protein sequence ID" value="MFC1852021.1"/>
    <property type="molecule type" value="Genomic_DNA"/>
</dbReference>
<evidence type="ECO:0000256" key="4">
    <source>
        <dbReference type="RuleBase" id="RU003513"/>
    </source>
</evidence>
<dbReference type="Proteomes" id="UP001594351">
    <property type="component" value="Unassembled WGS sequence"/>
</dbReference>
<evidence type="ECO:0000256" key="3">
    <source>
        <dbReference type="ARBA" id="ARBA00038858"/>
    </source>
</evidence>
<sequence length="399" mass="44538">MSVTQSPQEGKKISTPQKILIIAGTRPEVIKLAPVIRELEKYPHHFKPHVIVTGQHRELLDQMLSSLRIEPDEDFKVMEENQALGILSAKVLTHCHHLLARIQPALVMVQGDTASAFCAALSAYYFQIPIGHVEAGLRTFNKYHPFPEEGMRILIDSISDFCWTPTHVGAQNLKQEGIADHKLFITGNTVIDALHLVLHQTKNVVSQNLKAIDFSKKIILVTVHRRENWGDNVQAIFRALITLAAQHQDVEIIYPVHFSPTVRNMAYSMLQGVRGIHLVEPLDYISFVHLLARSTFVMTDSGGIQEEAPALGKPVLVLREVTERPEGVTAGTAKVVGLASDQILNEAEKLLTDPKEYNSMANAVNPYGDGNSAKRIVQCLRHHFFHDCARPEPFTTNQS</sequence>
<comment type="similarity">
    <text evidence="2 4">Belongs to the UDP-N-acetylglucosamine 2-epimerase family.</text>
</comment>
<dbReference type="CDD" id="cd03786">
    <property type="entry name" value="GTB_UDP-GlcNAc_2-Epimerase"/>
    <property type="match status" value="1"/>
</dbReference>
<dbReference type="InterPro" id="IPR029767">
    <property type="entry name" value="WecB-like"/>
</dbReference>
<dbReference type="InterPro" id="IPR003331">
    <property type="entry name" value="UDP_GlcNAc_Epimerase_2_dom"/>
</dbReference>
<name>A0ABV6Z0N9_UNCC1</name>
<keyword evidence="1 4" id="KW-0413">Isomerase</keyword>
<evidence type="ECO:0000256" key="1">
    <source>
        <dbReference type="ARBA" id="ARBA00023235"/>
    </source>
</evidence>
<dbReference type="NCBIfam" id="TIGR00236">
    <property type="entry name" value="wecB"/>
    <property type="match status" value="1"/>
</dbReference>
<accession>A0ABV6Z0N9</accession>
<protein>
    <recommendedName>
        <fullName evidence="3">UDP-N-acetylglucosamine 2-epimerase (non-hydrolyzing)</fullName>
        <ecNumber evidence="3">5.1.3.14</ecNumber>
    </recommendedName>
</protein>
<dbReference type="SUPFAM" id="SSF53756">
    <property type="entry name" value="UDP-Glycosyltransferase/glycogen phosphorylase"/>
    <property type="match status" value="1"/>
</dbReference>
<evidence type="ECO:0000313" key="6">
    <source>
        <dbReference type="EMBL" id="MFC1852021.1"/>
    </source>
</evidence>
<reference evidence="6 7" key="1">
    <citation type="submission" date="2024-09" db="EMBL/GenBank/DDBJ databases">
        <title>Laminarin stimulates single cell rates of sulfate reduction while oxygen inhibits transcriptomic activity in coastal marine sediment.</title>
        <authorList>
            <person name="Lindsay M."/>
            <person name="Orcutt B."/>
            <person name="Emerson D."/>
            <person name="Stepanauskas R."/>
            <person name="D'Angelo T."/>
        </authorList>
    </citation>
    <scope>NUCLEOTIDE SEQUENCE [LARGE SCALE GENOMIC DNA]</scope>
    <source>
        <strain evidence="6">SAG AM-311-K15</strain>
    </source>
</reference>
<dbReference type="PANTHER" id="PTHR43174:SF2">
    <property type="entry name" value="UDP-N-ACETYLGLUCOSAMINE 2-EPIMERASE"/>
    <property type="match status" value="1"/>
</dbReference>
<evidence type="ECO:0000259" key="5">
    <source>
        <dbReference type="Pfam" id="PF02350"/>
    </source>
</evidence>
<comment type="caution">
    <text evidence="6">The sequence shown here is derived from an EMBL/GenBank/DDBJ whole genome shotgun (WGS) entry which is preliminary data.</text>
</comment>
<keyword evidence="7" id="KW-1185">Reference proteome</keyword>
<organism evidence="6 7">
    <name type="scientific">candidate division CSSED10-310 bacterium</name>
    <dbReference type="NCBI Taxonomy" id="2855610"/>
    <lineage>
        <taxon>Bacteria</taxon>
        <taxon>Bacteria division CSSED10-310</taxon>
    </lineage>
</organism>
<dbReference type="EC" id="5.1.3.14" evidence="3"/>